<evidence type="ECO:0000256" key="3">
    <source>
        <dbReference type="SAM" id="SignalP"/>
    </source>
</evidence>
<reference evidence="5" key="1">
    <citation type="submission" date="2025-08" db="UniProtKB">
        <authorList>
            <consortium name="RefSeq"/>
        </authorList>
    </citation>
    <scope>IDENTIFICATION</scope>
    <source>
        <tissue evidence="5">Whole sample</tissue>
    </source>
</reference>
<feature type="compositionally biased region" description="Polar residues" evidence="1">
    <location>
        <begin position="291"/>
        <end position="310"/>
    </location>
</feature>
<keyword evidence="3" id="KW-0732">Signal</keyword>
<accession>A0A8B8A6Z6</accession>
<name>A0A8B8A6Z6_CRAVI</name>
<feature type="signal peptide" evidence="3">
    <location>
        <begin position="1"/>
        <end position="22"/>
    </location>
</feature>
<keyword evidence="2" id="KW-0812">Transmembrane</keyword>
<keyword evidence="4" id="KW-1185">Reference proteome</keyword>
<dbReference type="OrthoDB" id="6157694at2759"/>
<feature type="region of interest" description="Disordered" evidence="1">
    <location>
        <begin position="291"/>
        <end position="336"/>
    </location>
</feature>
<evidence type="ECO:0000313" key="5">
    <source>
        <dbReference type="RefSeq" id="XP_022287226.1"/>
    </source>
</evidence>
<feature type="transmembrane region" description="Helical" evidence="2">
    <location>
        <begin position="346"/>
        <end position="367"/>
    </location>
</feature>
<feature type="compositionally biased region" description="Low complexity" evidence="1">
    <location>
        <begin position="144"/>
        <end position="193"/>
    </location>
</feature>
<dbReference type="AlphaFoldDB" id="A0A8B8A6Z6"/>
<proteinExistence type="predicted"/>
<protein>
    <submittedName>
        <fullName evidence="5">A-agglutinin anchorage subunit-like</fullName>
    </submittedName>
</protein>
<dbReference type="KEGG" id="cvn:111099979"/>
<keyword evidence="2" id="KW-1133">Transmembrane helix</keyword>
<dbReference type="Proteomes" id="UP000694844">
    <property type="component" value="Chromosome 6"/>
</dbReference>
<dbReference type="RefSeq" id="XP_022287226.1">
    <property type="nucleotide sequence ID" value="XM_022431518.1"/>
</dbReference>
<feature type="chain" id="PRO_5034129879" evidence="3">
    <location>
        <begin position="23"/>
        <end position="469"/>
    </location>
</feature>
<evidence type="ECO:0000256" key="1">
    <source>
        <dbReference type="SAM" id="MobiDB-lite"/>
    </source>
</evidence>
<organism evidence="4 5">
    <name type="scientific">Crassostrea virginica</name>
    <name type="common">Eastern oyster</name>
    <dbReference type="NCBI Taxonomy" id="6565"/>
    <lineage>
        <taxon>Eukaryota</taxon>
        <taxon>Metazoa</taxon>
        <taxon>Spiralia</taxon>
        <taxon>Lophotrochozoa</taxon>
        <taxon>Mollusca</taxon>
        <taxon>Bivalvia</taxon>
        <taxon>Autobranchia</taxon>
        <taxon>Pteriomorphia</taxon>
        <taxon>Ostreida</taxon>
        <taxon>Ostreoidea</taxon>
        <taxon>Ostreidae</taxon>
        <taxon>Crassostrea</taxon>
    </lineage>
</organism>
<keyword evidence="2" id="KW-0472">Membrane</keyword>
<feature type="compositionally biased region" description="Polar residues" evidence="1">
    <location>
        <begin position="232"/>
        <end position="243"/>
    </location>
</feature>
<dbReference type="GeneID" id="111099979"/>
<gene>
    <name evidence="5" type="primary">LOC111099979</name>
</gene>
<feature type="region of interest" description="Disordered" evidence="1">
    <location>
        <begin position="144"/>
        <end position="265"/>
    </location>
</feature>
<evidence type="ECO:0000313" key="4">
    <source>
        <dbReference type="Proteomes" id="UP000694844"/>
    </source>
</evidence>
<feature type="compositionally biased region" description="Low complexity" evidence="1">
    <location>
        <begin position="244"/>
        <end position="265"/>
    </location>
</feature>
<feature type="compositionally biased region" description="Polar residues" evidence="1">
    <location>
        <begin position="195"/>
        <end position="204"/>
    </location>
</feature>
<feature type="compositionally biased region" description="Basic and acidic residues" evidence="1">
    <location>
        <begin position="324"/>
        <end position="336"/>
    </location>
</feature>
<sequence>MAAVIFNIWTLVLLSFLQVCSGDSSECYKIDGAKDVSPKGIYVGYIIAKNQTIGSIQITNTTGSTCKCIFPGGHYSIQNVTYYGDKEIPKIESLFQSGCSIINSDTLEKPGYSCSINITVSQQKSRVTCSNIVTATTLSPESTTVETTTKQSTSPPYKATTTTTNERYTSPTYSTTTISTTTTSTTTTTAIPTPELSTSQEQKSTTTVTTTLGPAHSSSKKPSTKTKATTKFVPTSISKTSNRPTSSESTVSTTSMPVTQNKKSSTLKSLTTKMFTTTSTPSVVTGVASTRIKNNDPTTSSDEMTSSNVDPSVEYGGSSTKQPTGEHIETTTKKKARSKSDSKLEIIIPVIVAVVFIIFIIAVFICIRKQREKKRIFKYEVSPTPSMRSHKESDKEEILQYNNDFYNEHGTKHNILYEGEDYCEHGIFNKAFIDTHPEATERKKEDRVYAPTLEGGYSAQPDDLVLEEE</sequence>
<evidence type="ECO:0000256" key="2">
    <source>
        <dbReference type="SAM" id="Phobius"/>
    </source>
</evidence>